<dbReference type="GO" id="GO:0046872">
    <property type="term" value="F:metal ion binding"/>
    <property type="evidence" value="ECO:0007669"/>
    <property type="project" value="UniProtKB-KW"/>
</dbReference>
<name>A0A1I1UHM0_9GAMM</name>
<dbReference type="GO" id="GO:0005886">
    <property type="term" value="C:plasma membrane"/>
    <property type="evidence" value="ECO:0007669"/>
    <property type="project" value="UniProtKB-SubCell"/>
</dbReference>
<evidence type="ECO:0000256" key="4">
    <source>
        <dbReference type="ARBA" id="ARBA00022692"/>
    </source>
</evidence>
<evidence type="ECO:0000313" key="9">
    <source>
        <dbReference type="EMBL" id="SFD70227.1"/>
    </source>
</evidence>
<feature type="transmembrane region" description="Helical" evidence="8">
    <location>
        <begin position="132"/>
        <end position="151"/>
    </location>
</feature>
<protein>
    <submittedName>
        <fullName evidence="9">Hemolysin III</fullName>
    </submittedName>
</protein>
<proteinExistence type="inferred from homology"/>
<feature type="transmembrane region" description="Helical" evidence="8">
    <location>
        <begin position="190"/>
        <end position="210"/>
    </location>
</feature>
<feature type="transmembrane region" description="Helical" evidence="8">
    <location>
        <begin position="163"/>
        <end position="181"/>
    </location>
</feature>
<organism evidence="9 10">
    <name type="scientific">Pseudoalteromonas denitrificans DSM 6059</name>
    <dbReference type="NCBI Taxonomy" id="1123010"/>
    <lineage>
        <taxon>Bacteria</taxon>
        <taxon>Pseudomonadati</taxon>
        <taxon>Pseudomonadota</taxon>
        <taxon>Gammaproteobacteria</taxon>
        <taxon>Alteromonadales</taxon>
        <taxon>Pseudoalteromonadaceae</taxon>
        <taxon>Pseudoalteromonas</taxon>
    </lineage>
</organism>
<dbReference type="GO" id="GO:0140911">
    <property type="term" value="F:pore-forming activity"/>
    <property type="evidence" value="ECO:0007669"/>
    <property type="project" value="InterPro"/>
</dbReference>
<feature type="transmembrane region" description="Helical" evidence="8">
    <location>
        <begin position="21"/>
        <end position="38"/>
    </location>
</feature>
<comment type="similarity">
    <text evidence="2">Belongs to the UPF0073 (Hly-III) family.</text>
</comment>
<dbReference type="AlphaFoldDB" id="A0A1I1UHM0"/>
<keyword evidence="5 8" id="KW-1133">Transmembrane helix</keyword>
<dbReference type="Pfam" id="PF03006">
    <property type="entry name" value="HlyIII"/>
    <property type="match status" value="1"/>
</dbReference>
<dbReference type="NCBIfam" id="TIGR01065">
    <property type="entry name" value="hlyIII"/>
    <property type="match status" value="1"/>
</dbReference>
<keyword evidence="6 8" id="KW-0472">Membrane</keyword>
<dbReference type="Proteomes" id="UP000198862">
    <property type="component" value="Unassembled WGS sequence"/>
</dbReference>
<evidence type="ECO:0000256" key="5">
    <source>
        <dbReference type="ARBA" id="ARBA00022989"/>
    </source>
</evidence>
<evidence type="ECO:0000313" key="10">
    <source>
        <dbReference type="Proteomes" id="UP000198862"/>
    </source>
</evidence>
<evidence type="ECO:0000256" key="6">
    <source>
        <dbReference type="ARBA" id="ARBA00023136"/>
    </source>
</evidence>
<gene>
    <name evidence="9" type="ORF">SAMN02745724_05239</name>
</gene>
<dbReference type="InterPro" id="IPR004254">
    <property type="entry name" value="AdipoR/HlyIII-related"/>
</dbReference>
<evidence type="ECO:0000256" key="7">
    <source>
        <dbReference type="PIRSR" id="PIRSR604254-1"/>
    </source>
</evidence>
<keyword evidence="7" id="KW-0862">Zinc</keyword>
<keyword evidence="4 8" id="KW-0812">Transmembrane</keyword>
<feature type="transmembrane region" description="Helical" evidence="8">
    <location>
        <begin position="80"/>
        <end position="100"/>
    </location>
</feature>
<feature type="transmembrane region" description="Helical" evidence="8">
    <location>
        <begin position="50"/>
        <end position="68"/>
    </location>
</feature>
<dbReference type="InterPro" id="IPR005744">
    <property type="entry name" value="Hy-lIII"/>
</dbReference>
<accession>A0A1I1UHM0</accession>
<feature type="binding site" evidence="7">
    <location>
        <position position="67"/>
    </location>
    <ligand>
        <name>Zn(2+)</name>
        <dbReference type="ChEBI" id="CHEBI:29105"/>
    </ligand>
</feature>
<dbReference type="PANTHER" id="PTHR20855">
    <property type="entry name" value="ADIPOR/PROGESTIN RECEPTOR-RELATED"/>
    <property type="match status" value="1"/>
</dbReference>
<dbReference type="EMBL" id="FOLO01000089">
    <property type="protein sequence ID" value="SFD70227.1"/>
    <property type="molecule type" value="Genomic_DNA"/>
</dbReference>
<sequence>MKYIPAYSVNEEIANSVSHGIGALLSVAGLTLLLNSAIDQQDIHKVVSFSIYGTSLIILFLASTLYHAFSHEKVKKTFKLIDHCAIYLLIAGSYTPLMLVTLKGPLGYIMTALIWLIALAGILFKMKFGSRFKWLSLSTYLGMGFISLAIMPQLQQSFSDEGIQLLAIGGIVYCAGIIFYLQKKTPFSHAIWHLFVLGGACSHFFMILNYV</sequence>
<feature type="transmembrane region" description="Helical" evidence="8">
    <location>
        <begin position="106"/>
        <end position="125"/>
    </location>
</feature>
<evidence type="ECO:0000256" key="8">
    <source>
        <dbReference type="SAM" id="Phobius"/>
    </source>
</evidence>
<dbReference type="PANTHER" id="PTHR20855:SF3">
    <property type="entry name" value="LD03007P"/>
    <property type="match status" value="1"/>
</dbReference>
<evidence type="ECO:0000256" key="3">
    <source>
        <dbReference type="ARBA" id="ARBA00022475"/>
    </source>
</evidence>
<comment type="subcellular location">
    <subcellularLocation>
        <location evidence="1">Cell membrane</location>
        <topology evidence="1">Multi-pass membrane protein</topology>
    </subcellularLocation>
</comment>
<keyword evidence="7" id="KW-0479">Metal-binding</keyword>
<reference evidence="9 10" key="1">
    <citation type="submission" date="2016-10" db="EMBL/GenBank/DDBJ databases">
        <authorList>
            <person name="de Groot N.N."/>
        </authorList>
    </citation>
    <scope>NUCLEOTIDE SEQUENCE [LARGE SCALE GENOMIC DNA]</scope>
    <source>
        <strain evidence="9 10">DSM 6059</strain>
    </source>
</reference>
<feature type="binding site" evidence="7">
    <location>
        <position position="189"/>
    </location>
    <ligand>
        <name>Zn(2+)</name>
        <dbReference type="ChEBI" id="CHEBI:29105"/>
    </ligand>
</feature>
<dbReference type="RefSeq" id="WP_245763933.1">
    <property type="nucleotide sequence ID" value="NZ_FOLO01000089.1"/>
</dbReference>
<evidence type="ECO:0000256" key="1">
    <source>
        <dbReference type="ARBA" id="ARBA00004651"/>
    </source>
</evidence>
<dbReference type="STRING" id="1123010.SAMN02745724_05239"/>
<feature type="binding site" evidence="7">
    <location>
        <position position="193"/>
    </location>
    <ligand>
        <name>Zn(2+)</name>
        <dbReference type="ChEBI" id="CHEBI:29105"/>
    </ligand>
</feature>
<keyword evidence="10" id="KW-1185">Reference proteome</keyword>
<keyword evidence="3" id="KW-1003">Cell membrane</keyword>
<evidence type="ECO:0000256" key="2">
    <source>
        <dbReference type="ARBA" id="ARBA00008488"/>
    </source>
</evidence>